<dbReference type="EMBL" id="NJBO01000018">
    <property type="protein sequence ID" value="TKJ40513.1"/>
    <property type="molecule type" value="Genomic_DNA"/>
</dbReference>
<dbReference type="PANTHER" id="PTHR21666">
    <property type="entry name" value="PEPTIDASE-RELATED"/>
    <property type="match status" value="1"/>
</dbReference>
<evidence type="ECO:0000256" key="2">
    <source>
        <dbReference type="SAM" id="Phobius"/>
    </source>
</evidence>
<dbReference type="SUPFAM" id="SSF51261">
    <property type="entry name" value="Duplicated hybrid motif"/>
    <property type="match status" value="1"/>
</dbReference>
<organism evidence="4 5">
    <name type="scientific">candidate division TA06 bacterium B3_TA06</name>
    <dbReference type="NCBI Taxonomy" id="2012487"/>
    <lineage>
        <taxon>Bacteria</taxon>
        <taxon>Bacteria division TA06</taxon>
    </lineage>
</organism>
<evidence type="ECO:0000259" key="3">
    <source>
        <dbReference type="Pfam" id="PF01551"/>
    </source>
</evidence>
<dbReference type="Pfam" id="PF01551">
    <property type="entry name" value="Peptidase_M23"/>
    <property type="match status" value="1"/>
</dbReference>
<dbReference type="InterPro" id="IPR011055">
    <property type="entry name" value="Dup_hybrid_motif"/>
</dbReference>
<dbReference type="GO" id="GO:0004222">
    <property type="term" value="F:metalloendopeptidase activity"/>
    <property type="evidence" value="ECO:0007669"/>
    <property type="project" value="TreeGrafter"/>
</dbReference>
<dbReference type="FunFam" id="2.70.70.10:FF:000006">
    <property type="entry name" value="M23 family peptidase"/>
    <property type="match status" value="1"/>
</dbReference>
<keyword evidence="2" id="KW-0812">Transmembrane</keyword>
<keyword evidence="2" id="KW-0472">Membrane</keyword>
<dbReference type="InterPro" id="IPR050570">
    <property type="entry name" value="Cell_wall_metabolism_enzyme"/>
</dbReference>
<protein>
    <submittedName>
        <fullName evidence="4">Metalloendopeptidase</fullName>
    </submittedName>
</protein>
<evidence type="ECO:0000313" key="4">
    <source>
        <dbReference type="EMBL" id="TKJ40513.1"/>
    </source>
</evidence>
<dbReference type="Proteomes" id="UP000317778">
    <property type="component" value="Unassembled WGS sequence"/>
</dbReference>
<dbReference type="PANTHER" id="PTHR21666:SF270">
    <property type="entry name" value="MUREIN HYDROLASE ACTIVATOR ENVC"/>
    <property type="match status" value="1"/>
</dbReference>
<dbReference type="AlphaFoldDB" id="A0A532UZY1"/>
<dbReference type="CDD" id="cd12797">
    <property type="entry name" value="M23_peptidase"/>
    <property type="match status" value="1"/>
</dbReference>
<evidence type="ECO:0000313" key="5">
    <source>
        <dbReference type="Proteomes" id="UP000317778"/>
    </source>
</evidence>
<reference evidence="4 5" key="1">
    <citation type="submission" date="2017-06" db="EMBL/GenBank/DDBJ databases">
        <title>Novel microbial phyla capable of carbon fixation and sulfur reduction in deep-sea sediments.</title>
        <authorList>
            <person name="Huang J."/>
            <person name="Baker B."/>
            <person name="Wang Y."/>
        </authorList>
    </citation>
    <scope>NUCLEOTIDE SEQUENCE [LARGE SCALE GENOMIC DNA]</scope>
    <source>
        <strain evidence="4">B3_TA06</strain>
    </source>
</reference>
<sequence length="317" mass="35647">MFKRVISWLFKRINFLIDGGPRGKVTRLAIPRWGLLSVAVAFSLLIGFAGLFITSRATEQIDYDKLTRLEENNKLLEIQYQQLNEQIDSLKTLLVLLGKHDLQLRVQANMRVLPEDVRELGVGGEKKKDRELLALEQIKSKQYQDVTEISNTVDELLRKAKYQKESFADIGEKLKKDKNLRDHTPSIRPCNGWQCSGFGYRIDPFTKRPRMHNGVDISNAPGTPIVATADGVISYIGARSGYGLCIKLDHGNEIETFYAHLGGIYVKPGEEVLRGQVIAVMGATGRTTGTHLHYEVRVGGKAVNPLNYIIDESEFSF</sequence>
<evidence type="ECO:0000256" key="1">
    <source>
        <dbReference type="SAM" id="Coils"/>
    </source>
</evidence>
<gene>
    <name evidence="4" type="ORF">CEE36_09490</name>
</gene>
<keyword evidence="2" id="KW-1133">Transmembrane helix</keyword>
<accession>A0A532UZY1</accession>
<feature type="domain" description="M23ase beta-sheet core" evidence="3">
    <location>
        <begin position="210"/>
        <end position="305"/>
    </location>
</feature>
<name>A0A532UZY1_UNCT6</name>
<feature type="transmembrane region" description="Helical" evidence="2">
    <location>
        <begin position="33"/>
        <end position="53"/>
    </location>
</feature>
<dbReference type="InterPro" id="IPR016047">
    <property type="entry name" value="M23ase_b-sheet_dom"/>
</dbReference>
<proteinExistence type="predicted"/>
<dbReference type="Gene3D" id="2.70.70.10">
    <property type="entry name" value="Glucose Permease (Domain IIA)"/>
    <property type="match status" value="1"/>
</dbReference>
<keyword evidence="1" id="KW-0175">Coiled coil</keyword>
<feature type="coiled-coil region" evidence="1">
    <location>
        <begin position="66"/>
        <end position="93"/>
    </location>
</feature>
<comment type="caution">
    <text evidence="4">The sequence shown here is derived from an EMBL/GenBank/DDBJ whole genome shotgun (WGS) entry which is preliminary data.</text>
</comment>